<dbReference type="EMBL" id="JWZT01004966">
    <property type="protein sequence ID" value="KII62487.1"/>
    <property type="molecule type" value="Genomic_DNA"/>
</dbReference>
<accession>A0A0C2J0A9</accession>
<protein>
    <submittedName>
        <fullName evidence="1">Uncharacterized protein</fullName>
    </submittedName>
</protein>
<dbReference type="AlphaFoldDB" id="A0A0C2J0A9"/>
<keyword evidence="2" id="KW-1185">Reference proteome</keyword>
<dbReference type="Proteomes" id="UP000031668">
    <property type="component" value="Unassembled WGS sequence"/>
</dbReference>
<name>A0A0C2J0A9_THEKT</name>
<evidence type="ECO:0000313" key="1">
    <source>
        <dbReference type="EMBL" id="KII62487.1"/>
    </source>
</evidence>
<comment type="caution">
    <text evidence="1">The sequence shown here is derived from an EMBL/GenBank/DDBJ whole genome shotgun (WGS) entry which is preliminary data.</text>
</comment>
<proteinExistence type="predicted"/>
<evidence type="ECO:0000313" key="2">
    <source>
        <dbReference type="Proteomes" id="UP000031668"/>
    </source>
</evidence>
<organism evidence="1 2">
    <name type="scientific">Thelohanellus kitauei</name>
    <name type="common">Myxosporean</name>
    <dbReference type="NCBI Taxonomy" id="669202"/>
    <lineage>
        <taxon>Eukaryota</taxon>
        <taxon>Metazoa</taxon>
        <taxon>Cnidaria</taxon>
        <taxon>Myxozoa</taxon>
        <taxon>Myxosporea</taxon>
        <taxon>Bivalvulida</taxon>
        <taxon>Platysporina</taxon>
        <taxon>Myxobolidae</taxon>
        <taxon>Thelohanellus</taxon>
    </lineage>
</organism>
<gene>
    <name evidence="1" type="ORF">RF11_09962</name>
</gene>
<reference evidence="1 2" key="1">
    <citation type="journal article" date="2014" name="Genome Biol. Evol.">
        <title>The genome of the myxosporean Thelohanellus kitauei shows adaptations to nutrient acquisition within its fish host.</title>
        <authorList>
            <person name="Yang Y."/>
            <person name="Xiong J."/>
            <person name="Zhou Z."/>
            <person name="Huo F."/>
            <person name="Miao W."/>
            <person name="Ran C."/>
            <person name="Liu Y."/>
            <person name="Zhang J."/>
            <person name="Feng J."/>
            <person name="Wang M."/>
            <person name="Wang M."/>
            <person name="Wang L."/>
            <person name="Yao B."/>
        </authorList>
    </citation>
    <scope>NUCLEOTIDE SEQUENCE [LARGE SCALE GENOMIC DNA]</scope>
    <source>
        <strain evidence="1">Wuqing</strain>
    </source>
</reference>
<sequence>MNIQVFPPKLTPIKMPPIYIYIGLERQTFMMEGGVSITLCAKTSCAKTAAPKRHITVWRANYNRKGFYDPFNYPQDVEFCWVYSMRFDRFTFWTNVSALVNEPLGLGTSFSKKADTILKRGTCGHITVRELPTIQYSQGRRPTSTSPFRCKSTCSHPCRDGMLVQLSSRRSNAVHDQRSGEPQAERLRHQYLLGRSRGFNIHEDRTSDKRLSPINGVLQTSAASEFIKQGFGYRFIDHRIVRDRLVKQLIRSEQTD</sequence>